<dbReference type="SMART" id="SM00829">
    <property type="entry name" value="PKS_ER"/>
    <property type="match status" value="1"/>
</dbReference>
<sequence>MRIILISRPGGPEVLVPGKAADPTAGPGEVVIDVAAAGLNRADIGQRQGTYPPPPGSVEWPGMEVSGTISDVGDGNSGWRLGDRVCALLPGGGYAERVAVDAGLVLPVPDGVDLVEAAGLPEVAATVWSNVYLNARLQEGETLLVHGGTSGIGTMAIQLGTALGARVIATAGSADKVAFCESLGASSLNYRQEDFVEVVARETGGRGADVILDLVGGDYLARNIQALAVDGRIMVIANQSGEASSFQLGALMQKRGRIWGTTLRARPLVEKREIIAGVRQNVWPLVESGRVRPIVDRVYPLDDAADAHRRMEDGGHIGKLLLRV</sequence>
<organism evidence="4 5">
    <name type="scientific">Frondihabitans peucedani</name>
    <dbReference type="NCBI Taxonomy" id="598626"/>
    <lineage>
        <taxon>Bacteria</taxon>
        <taxon>Bacillati</taxon>
        <taxon>Actinomycetota</taxon>
        <taxon>Actinomycetes</taxon>
        <taxon>Micrococcales</taxon>
        <taxon>Microbacteriaceae</taxon>
        <taxon>Frondihabitans</taxon>
    </lineage>
</organism>
<dbReference type="InterPro" id="IPR020843">
    <property type="entry name" value="ER"/>
</dbReference>
<dbReference type="SUPFAM" id="SSF51735">
    <property type="entry name" value="NAD(P)-binding Rossmann-fold domains"/>
    <property type="match status" value="1"/>
</dbReference>
<dbReference type="InterPro" id="IPR036291">
    <property type="entry name" value="NAD(P)-bd_dom_sf"/>
</dbReference>
<dbReference type="SUPFAM" id="SSF50129">
    <property type="entry name" value="GroES-like"/>
    <property type="match status" value="1"/>
</dbReference>
<dbReference type="PANTHER" id="PTHR48106">
    <property type="entry name" value="QUINONE OXIDOREDUCTASE PIG3-RELATED"/>
    <property type="match status" value="1"/>
</dbReference>
<evidence type="ECO:0000313" key="5">
    <source>
        <dbReference type="Proteomes" id="UP001501594"/>
    </source>
</evidence>
<dbReference type="EMBL" id="BAABAU010000004">
    <property type="protein sequence ID" value="GAA4267353.1"/>
    <property type="molecule type" value="Genomic_DNA"/>
</dbReference>
<reference evidence="5" key="1">
    <citation type="journal article" date="2019" name="Int. J. Syst. Evol. Microbiol.">
        <title>The Global Catalogue of Microorganisms (GCM) 10K type strain sequencing project: providing services to taxonomists for standard genome sequencing and annotation.</title>
        <authorList>
            <consortium name="The Broad Institute Genomics Platform"/>
            <consortium name="The Broad Institute Genome Sequencing Center for Infectious Disease"/>
            <person name="Wu L."/>
            <person name="Ma J."/>
        </authorList>
    </citation>
    <scope>NUCLEOTIDE SEQUENCE [LARGE SCALE GENOMIC DNA]</scope>
    <source>
        <strain evidence="5">JCM 17442</strain>
    </source>
</reference>
<proteinExistence type="predicted"/>
<dbReference type="Gene3D" id="3.90.180.10">
    <property type="entry name" value="Medium-chain alcohol dehydrogenases, catalytic domain"/>
    <property type="match status" value="1"/>
</dbReference>
<name>A0ABP8E531_9MICO</name>
<dbReference type="InterPro" id="IPR014189">
    <property type="entry name" value="Quinone_OxRdtase_PIG3"/>
</dbReference>
<dbReference type="RefSeq" id="WP_344797576.1">
    <property type="nucleotide sequence ID" value="NZ_BAABAU010000004.1"/>
</dbReference>
<dbReference type="Pfam" id="PF13602">
    <property type="entry name" value="ADH_zinc_N_2"/>
    <property type="match status" value="1"/>
</dbReference>
<keyword evidence="5" id="KW-1185">Reference proteome</keyword>
<evidence type="ECO:0000259" key="3">
    <source>
        <dbReference type="SMART" id="SM00829"/>
    </source>
</evidence>
<protein>
    <submittedName>
        <fullName evidence="4">NAD(P)H-quinone oxidoreductase</fullName>
    </submittedName>
</protein>
<gene>
    <name evidence="4" type="ORF">GCM10022256_29650</name>
</gene>
<dbReference type="CDD" id="cd05276">
    <property type="entry name" value="p53_inducible_oxidoreductase"/>
    <property type="match status" value="1"/>
</dbReference>
<dbReference type="Pfam" id="PF08240">
    <property type="entry name" value="ADH_N"/>
    <property type="match status" value="1"/>
</dbReference>
<dbReference type="InterPro" id="IPR013154">
    <property type="entry name" value="ADH-like_N"/>
</dbReference>
<dbReference type="InterPro" id="IPR011032">
    <property type="entry name" value="GroES-like_sf"/>
</dbReference>
<dbReference type="Proteomes" id="UP001501594">
    <property type="component" value="Unassembled WGS sequence"/>
</dbReference>
<keyword evidence="2" id="KW-0560">Oxidoreductase</keyword>
<dbReference type="NCBIfam" id="TIGR02824">
    <property type="entry name" value="quinone_pig3"/>
    <property type="match status" value="1"/>
</dbReference>
<feature type="domain" description="Enoyl reductase (ER)" evidence="3">
    <location>
        <begin position="10"/>
        <end position="322"/>
    </location>
</feature>
<dbReference type="PANTHER" id="PTHR48106:SF8">
    <property type="entry name" value="OS02G0805600 PROTEIN"/>
    <property type="match status" value="1"/>
</dbReference>
<accession>A0ABP8E531</accession>
<evidence type="ECO:0000256" key="1">
    <source>
        <dbReference type="ARBA" id="ARBA00022857"/>
    </source>
</evidence>
<dbReference type="Gene3D" id="3.40.50.720">
    <property type="entry name" value="NAD(P)-binding Rossmann-like Domain"/>
    <property type="match status" value="1"/>
</dbReference>
<evidence type="ECO:0000256" key="2">
    <source>
        <dbReference type="ARBA" id="ARBA00023002"/>
    </source>
</evidence>
<keyword evidence="1" id="KW-0521">NADP</keyword>
<comment type="caution">
    <text evidence="4">The sequence shown here is derived from an EMBL/GenBank/DDBJ whole genome shotgun (WGS) entry which is preliminary data.</text>
</comment>
<evidence type="ECO:0000313" key="4">
    <source>
        <dbReference type="EMBL" id="GAA4267353.1"/>
    </source>
</evidence>